<accession>A0ABM1LYW3</accession>
<name>A0ABM1LYW3_PRUMU</name>
<dbReference type="PANTHER" id="PTHR47074:SF73">
    <property type="entry name" value="OS04G0448401 PROTEIN"/>
    <property type="match status" value="1"/>
</dbReference>
<feature type="domain" description="RNase H type-1" evidence="1">
    <location>
        <begin position="87"/>
        <end position="164"/>
    </location>
</feature>
<dbReference type="Pfam" id="PF13456">
    <property type="entry name" value="RVT_3"/>
    <property type="match status" value="1"/>
</dbReference>
<dbReference type="SUPFAM" id="SSF53098">
    <property type="entry name" value="Ribonuclease H-like"/>
    <property type="match status" value="1"/>
</dbReference>
<dbReference type="InterPro" id="IPR002156">
    <property type="entry name" value="RNaseH_domain"/>
</dbReference>
<dbReference type="PANTHER" id="PTHR47074">
    <property type="entry name" value="BNAC02G40300D PROTEIN"/>
    <property type="match status" value="1"/>
</dbReference>
<evidence type="ECO:0000259" key="1">
    <source>
        <dbReference type="Pfam" id="PF13456"/>
    </source>
</evidence>
<gene>
    <name evidence="3" type="primary">LOC107881969</name>
</gene>
<dbReference type="GeneID" id="107881969"/>
<sequence>MDGIQTEEKRRISCIIAVTCWIIWKTRNRFVFYQCKPQPLLAIKTILSQVKELVALNNIRSVRRFCEGPSTNPTSWTSPNAHVIKVNFDAAWLASSGKAGAGLIARNANGEFVGAKCLSFHPEFAIMAEATAGLEGCKWAAELGLSEVFFESDSKELIESVRGNIKRGR</sequence>
<dbReference type="Proteomes" id="UP000694861">
    <property type="component" value="Unplaced"/>
</dbReference>
<reference evidence="3" key="2">
    <citation type="submission" date="2025-08" db="UniProtKB">
        <authorList>
            <consortium name="RefSeq"/>
        </authorList>
    </citation>
    <scope>IDENTIFICATION</scope>
</reference>
<dbReference type="InterPro" id="IPR012337">
    <property type="entry name" value="RNaseH-like_sf"/>
</dbReference>
<reference evidence="2" key="1">
    <citation type="journal article" date="2012" name="Nat. Commun.">
        <title>The genome of Prunus mume.</title>
        <authorList>
            <person name="Zhang Q."/>
            <person name="Chen W."/>
            <person name="Sun L."/>
            <person name="Zhao F."/>
            <person name="Huang B."/>
            <person name="Yang W."/>
            <person name="Tao Y."/>
            <person name="Wang J."/>
            <person name="Yuan Z."/>
            <person name="Fan G."/>
            <person name="Xing Z."/>
            <person name="Han C."/>
            <person name="Pan H."/>
            <person name="Zhong X."/>
            <person name="Shi W."/>
            <person name="Liang X."/>
            <person name="Du D."/>
            <person name="Sun F."/>
            <person name="Xu Z."/>
            <person name="Hao R."/>
            <person name="Lv T."/>
            <person name="Lv Y."/>
            <person name="Zheng Z."/>
            <person name="Sun M."/>
            <person name="Luo L."/>
            <person name="Cai M."/>
            <person name="Gao Y."/>
            <person name="Wang J."/>
            <person name="Yin Y."/>
            <person name="Xu X."/>
            <person name="Cheng T."/>
            <person name="Wang J."/>
        </authorList>
    </citation>
    <scope>NUCLEOTIDE SEQUENCE [LARGE SCALE GENOMIC DNA]</scope>
</reference>
<proteinExistence type="predicted"/>
<protein>
    <submittedName>
        <fullName evidence="3">Uncharacterized protein LOC107881969</fullName>
    </submittedName>
</protein>
<keyword evidence="2" id="KW-1185">Reference proteome</keyword>
<dbReference type="InterPro" id="IPR052929">
    <property type="entry name" value="RNase_H-like_EbsB-rel"/>
</dbReference>
<evidence type="ECO:0000313" key="3">
    <source>
        <dbReference type="RefSeq" id="XP_016652590.1"/>
    </source>
</evidence>
<dbReference type="CDD" id="cd06222">
    <property type="entry name" value="RNase_H_like"/>
    <property type="match status" value="1"/>
</dbReference>
<evidence type="ECO:0000313" key="2">
    <source>
        <dbReference type="Proteomes" id="UP000694861"/>
    </source>
</evidence>
<dbReference type="InterPro" id="IPR044730">
    <property type="entry name" value="RNase_H-like_dom_plant"/>
</dbReference>
<organism evidence="2 3">
    <name type="scientific">Prunus mume</name>
    <name type="common">Japanese apricot</name>
    <name type="synonym">Armeniaca mume</name>
    <dbReference type="NCBI Taxonomy" id="102107"/>
    <lineage>
        <taxon>Eukaryota</taxon>
        <taxon>Viridiplantae</taxon>
        <taxon>Streptophyta</taxon>
        <taxon>Embryophyta</taxon>
        <taxon>Tracheophyta</taxon>
        <taxon>Spermatophyta</taxon>
        <taxon>Magnoliopsida</taxon>
        <taxon>eudicotyledons</taxon>
        <taxon>Gunneridae</taxon>
        <taxon>Pentapetalae</taxon>
        <taxon>rosids</taxon>
        <taxon>fabids</taxon>
        <taxon>Rosales</taxon>
        <taxon>Rosaceae</taxon>
        <taxon>Amygdaloideae</taxon>
        <taxon>Amygdaleae</taxon>
        <taxon>Prunus</taxon>
    </lineage>
</organism>
<dbReference type="InterPro" id="IPR036397">
    <property type="entry name" value="RNaseH_sf"/>
</dbReference>
<dbReference type="RefSeq" id="XP_016652590.1">
    <property type="nucleotide sequence ID" value="XM_016797104.1"/>
</dbReference>
<dbReference type="Gene3D" id="3.30.420.10">
    <property type="entry name" value="Ribonuclease H-like superfamily/Ribonuclease H"/>
    <property type="match status" value="1"/>
</dbReference>